<sequence length="202" mass="22226">MDQFSVIRVPDQVLEGVTRPLYVRKYIPVKNDEVSSYSTKKTIVVFNLPIRATEESIESAFSTIGKLSSIELKPMIMADTTLADPNVPIEDMSLASYTIAYVTFKHSKDADSAVQTATLPSPIVSAGSFGADRATSALADLLVNEKELLKTASAAVERYDDRQEEKRTRAYSNEPDDEGWMLAVPMPGKTHVRAGKYTIGVF</sequence>
<accession>A0A8J6B7C8</accession>
<keyword evidence="4" id="KW-1185">Reference proteome</keyword>
<name>A0A8J6B7C8_9EUKA</name>
<comment type="caution">
    <text evidence="3">The sequence shown here is derived from an EMBL/GenBank/DDBJ whole genome shotgun (WGS) entry which is preliminary data.</text>
</comment>
<evidence type="ECO:0000313" key="4">
    <source>
        <dbReference type="Proteomes" id="UP000717585"/>
    </source>
</evidence>
<reference evidence="3" key="1">
    <citation type="submission" date="2021-05" db="EMBL/GenBank/DDBJ databases">
        <title>A free-living protist that lacks canonical eukaryotic 1 DNA replication and segregation systems.</title>
        <authorList>
            <person name="Salas-Leiva D.E."/>
            <person name="Tromer E.C."/>
            <person name="Curtis B.A."/>
            <person name="Jerlstrom-Hultqvist J."/>
            <person name="Kolisko M."/>
            <person name="Yi Z."/>
            <person name="Salas-Leiva J.S."/>
            <person name="Gallot-Lavallee L."/>
            <person name="Kops G.J.P.L."/>
            <person name="Archibald J.M."/>
            <person name="Simpson A.G.B."/>
            <person name="Roger A.J."/>
        </authorList>
    </citation>
    <scope>NUCLEOTIDE SEQUENCE</scope>
    <source>
        <strain evidence="3">BICM</strain>
    </source>
</reference>
<dbReference type="GO" id="GO:0006364">
    <property type="term" value="P:rRNA processing"/>
    <property type="evidence" value="ECO:0007669"/>
    <property type="project" value="TreeGrafter"/>
</dbReference>
<gene>
    <name evidence="3" type="ORF">J8273_6291</name>
</gene>
<dbReference type="GO" id="GO:0032545">
    <property type="term" value="C:CURI complex"/>
    <property type="evidence" value="ECO:0007669"/>
    <property type="project" value="TreeGrafter"/>
</dbReference>
<feature type="domain" description="RRM" evidence="2">
    <location>
        <begin position="41"/>
        <end position="136"/>
    </location>
</feature>
<evidence type="ECO:0000256" key="1">
    <source>
        <dbReference type="PROSITE-ProRule" id="PRU00176"/>
    </source>
</evidence>
<keyword evidence="1" id="KW-0694">RNA-binding</keyword>
<proteinExistence type="predicted"/>
<dbReference type="OrthoDB" id="5390at2759"/>
<dbReference type="GO" id="GO:0003723">
    <property type="term" value="F:RNA binding"/>
    <property type="evidence" value="ECO:0007669"/>
    <property type="project" value="UniProtKB-UniRule"/>
</dbReference>
<dbReference type="CDD" id="cd00590">
    <property type="entry name" value="RRM_SF"/>
    <property type="match status" value="1"/>
</dbReference>
<dbReference type="EMBL" id="JAHDYR010000053">
    <property type="protein sequence ID" value="KAG9391527.1"/>
    <property type="molecule type" value="Genomic_DNA"/>
</dbReference>
<dbReference type="PROSITE" id="PS50102">
    <property type="entry name" value="RRM"/>
    <property type="match status" value="1"/>
</dbReference>
<dbReference type="GO" id="GO:0034456">
    <property type="term" value="C:UTP-C complex"/>
    <property type="evidence" value="ECO:0007669"/>
    <property type="project" value="TreeGrafter"/>
</dbReference>
<dbReference type="PANTHER" id="PTHR13191:SF0">
    <property type="entry name" value="RIBOSOMAL RNA-PROCESSING PROTEIN 7 HOMOLOG A-RELATED"/>
    <property type="match status" value="1"/>
</dbReference>
<dbReference type="Gene3D" id="3.30.70.330">
    <property type="match status" value="1"/>
</dbReference>
<organism evidence="3 4">
    <name type="scientific">Carpediemonas membranifera</name>
    <dbReference type="NCBI Taxonomy" id="201153"/>
    <lineage>
        <taxon>Eukaryota</taxon>
        <taxon>Metamonada</taxon>
        <taxon>Carpediemonas-like organisms</taxon>
        <taxon>Carpediemonas</taxon>
    </lineage>
</organism>
<dbReference type="Proteomes" id="UP000717585">
    <property type="component" value="Unassembled WGS sequence"/>
</dbReference>
<protein>
    <submittedName>
        <fullName evidence="3">Ribosomal RNA-processing protein 7</fullName>
    </submittedName>
</protein>
<dbReference type="AlphaFoldDB" id="A0A8J6B7C8"/>
<evidence type="ECO:0000259" key="2">
    <source>
        <dbReference type="PROSITE" id="PS50102"/>
    </source>
</evidence>
<dbReference type="InterPro" id="IPR040446">
    <property type="entry name" value="RRP7"/>
</dbReference>
<dbReference type="SUPFAM" id="SSF54928">
    <property type="entry name" value="RNA-binding domain, RBD"/>
    <property type="match status" value="1"/>
</dbReference>
<dbReference type="PANTHER" id="PTHR13191">
    <property type="entry name" value="RIBOSOMAL RNA PROCESSING PROTEIN 7-RELATED"/>
    <property type="match status" value="1"/>
</dbReference>
<dbReference type="GO" id="GO:0000028">
    <property type="term" value="P:ribosomal small subunit assembly"/>
    <property type="evidence" value="ECO:0007669"/>
    <property type="project" value="TreeGrafter"/>
</dbReference>
<dbReference type="InterPro" id="IPR012677">
    <property type="entry name" value="Nucleotide-bd_a/b_plait_sf"/>
</dbReference>
<evidence type="ECO:0000313" key="3">
    <source>
        <dbReference type="EMBL" id="KAG9391527.1"/>
    </source>
</evidence>
<dbReference type="InterPro" id="IPR035979">
    <property type="entry name" value="RBD_domain_sf"/>
</dbReference>
<dbReference type="InterPro" id="IPR000504">
    <property type="entry name" value="RRM_dom"/>
</dbReference>